<dbReference type="EMBL" id="JAFLVX010000038">
    <property type="protein sequence ID" value="MBO0477867.1"/>
    <property type="molecule type" value="Genomic_DNA"/>
</dbReference>
<keyword evidence="1" id="KW-0175">Coiled coil</keyword>
<sequence>MFKKNLRNNLFKFEGDTGSNGGSDPINTEEVSPQINLEELSDEQLKVIKKKYGFVDNDEVDNIIKNKKQRWEQDVERAKLSEDERKKVEEEELRANYQKLLAEQERRNRSDAAITMLSKAQMPVSQDILNLVVRDSDEETQEQVNVLSQFYTKGTLEAANAVRDEVKNGAYPSFKKPSSTGLTKADIMAIEDDTKRIQAIAENSHLF</sequence>
<feature type="region of interest" description="Disordered" evidence="2">
    <location>
        <begin position="1"/>
        <end position="30"/>
    </location>
</feature>
<dbReference type="Proteomes" id="UP000664857">
    <property type="component" value="Unassembled WGS sequence"/>
</dbReference>
<name>A0ABS3HVT6_9ENTE</name>
<evidence type="ECO:0000256" key="2">
    <source>
        <dbReference type="SAM" id="MobiDB-lite"/>
    </source>
</evidence>
<dbReference type="RefSeq" id="WP_206968223.1">
    <property type="nucleotide sequence ID" value="NZ_JAFLVX010000038.1"/>
</dbReference>
<keyword evidence="4" id="KW-1185">Reference proteome</keyword>
<evidence type="ECO:0000313" key="4">
    <source>
        <dbReference type="Proteomes" id="UP000664857"/>
    </source>
</evidence>
<gene>
    <name evidence="3" type="ORF">DOK76_12365</name>
</gene>
<protein>
    <submittedName>
        <fullName evidence="3">DUF4355 domain-containing protein</fullName>
    </submittedName>
</protein>
<accession>A0ABS3HVT6</accession>
<dbReference type="InterPro" id="IPR025580">
    <property type="entry name" value="Gp46"/>
</dbReference>
<comment type="caution">
    <text evidence="3">The sequence shown here is derived from an EMBL/GenBank/DDBJ whole genome shotgun (WGS) entry which is preliminary data.</text>
</comment>
<reference evidence="3 4" key="1">
    <citation type="submission" date="2021-03" db="EMBL/GenBank/DDBJ databases">
        <title>Enterococcal diversity collection.</title>
        <authorList>
            <person name="Gilmore M.S."/>
            <person name="Schwartzman J."/>
            <person name="Van Tyne D."/>
            <person name="Martin M."/>
            <person name="Earl A.M."/>
            <person name="Manson A.L."/>
            <person name="Straub T."/>
            <person name="Salamzade R."/>
            <person name="Saavedra J."/>
            <person name="Lebreton F."/>
            <person name="Prichula J."/>
            <person name="Schaufler K."/>
            <person name="Gaca A."/>
            <person name="Sgardioli B."/>
            <person name="Wagenaar J."/>
            <person name="Strong T."/>
        </authorList>
    </citation>
    <scope>NUCLEOTIDE SEQUENCE [LARGE SCALE GENOMIC DNA]</scope>
    <source>
        <strain evidence="3 4">DIV0080</strain>
    </source>
</reference>
<organism evidence="3 4">
    <name type="scientific">Candidatus Vagococcus giribetii</name>
    <dbReference type="NCBI Taxonomy" id="2230876"/>
    <lineage>
        <taxon>Bacteria</taxon>
        <taxon>Bacillati</taxon>
        <taxon>Bacillota</taxon>
        <taxon>Bacilli</taxon>
        <taxon>Lactobacillales</taxon>
        <taxon>Enterococcaceae</taxon>
        <taxon>Vagococcus</taxon>
    </lineage>
</organism>
<evidence type="ECO:0000256" key="1">
    <source>
        <dbReference type="SAM" id="Coils"/>
    </source>
</evidence>
<dbReference type="Pfam" id="PF14265">
    <property type="entry name" value="DUF4355"/>
    <property type="match status" value="1"/>
</dbReference>
<evidence type="ECO:0000313" key="3">
    <source>
        <dbReference type="EMBL" id="MBO0477867.1"/>
    </source>
</evidence>
<feature type="coiled-coil region" evidence="1">
    <location>
        <begin position="80"/>
        <end position="107"/>
    </location>
</feature>
<proteinExistence type="predicted"/>